<evidence type="ECO:0000313" key="5">
    <source>
        <dbReference type="Proteomes" id="UP000274131"/>
    </source>
</evidence>
<dbReference type="GO" id="GO:0033314">
    <property type="term" value="P:mitotic DNA replication checkpoint signaling"/>
    <property type="evidence" value="ECO:0007669"/>
    <property type="project" value="TreeGrafter"/>
</dbReference>
<dbReference type="InterPro" id="IPR059215">
    <property type="entry name" value="BRCT2_TopBP1-like"/>
</dbReference>
<accession>A0A0N4VBY6</accession>
<feature type="compositionally biased region" description="Polar residues" evidence="2">
    <location>
        <begin position="853"/>
        <end position="863"/>
    </location>
</feature>
<dbReference type="SMART" id="SM00292">
    <property type="entry name" value="BRCT"/>
    <property type="match status" value="3"/>
</dbReference>
<reference evidence="6" key="1">
    <citation type="submission" date="2017-02" db="UniProtKB">
        <authorList>
            <consortium name="WormBaseParasite"/>
        </authorList>
    </citation>
    <scope>IDENTIFICATION</scope>
</reference>
<dbReference type="STRING" id="51028.A0A0N4VBY6"/>
<dbReference type="GO" id="GO:0007095">
    <property type="term" value="P:mitotic G2 DNA damage checkpoint signaling"/>
    <property type="evidence" value="ECO:0007669"/>
    <property type="project" value="TreeGrafter"/>
</dbReference>
<feature type="domain" description="BRCT" evidence="3">
    <location>
        <begin position="249"/>
        <end position="352"/>
    </location>
</feature>
<dbReference type="CDD" id="cd17731">
    <property type="entry name" value="BRCT_TopBP1_rpt2_like"/>
    <property type="match status" value="1"/>
</dbReference>
<evidence type="ECO:0000313" key="4">
    <source>
        <dbReference type="EMBL" id="VDD92792.1"/>
    </source>
</evidence>
<dbReference type="Pfam" id="PF00533">
    <property type="entry name" value="BRCT"/>
    <property type="match status" value="1"/>
</dbReference>
<dbReference type="GO" id="GO:0006270">
    <property type="term" value="P:DNA replication initiation"/>
    <property type="evidence" value="ECO:0007669"/>
    <property type="project" value="TreeGrafter"/>
</dbReference>
<dbReference type="InterPro" id="IPR036420">
    <property type="entry name" value="BRCT_dom_sf"/>
</dbReference>
<dbReference type="EMBL" id="UXUI01008971">
    <property type="protein sequence ID" value="VDD92792.1"/>
    <property type="molecule type" value="Genomic_DNA"/>
</dbReference>
<dbReference type="OrthoDB" id="251770at2759"/>
<dbReference type="PANTHER" id="PTHR13561">
    <property type="entry name" value="DNA REPLICATION REGULATOR DPB11-RELATED"/>
    <property type="match status" value="1"/>
</dbReference>
<dbReference type="WBParaSite" id="EVEC_0000805901-mRNA-1">
    <property type="protein sequence ID" value="EVEC_0000805901-mRNA-1"/>
    <property type="gene ID" value="EVEC_0000805901"/>
</dbReference>
<keyword evidence="1" id="KW-0677">Repeat</keyword>
<dbReference type="Pfam" id="PF21298">
    <property type="entry name" value="TopBP1_BRCT0"/>
    <property type="match status" value="1"/>
</dbReference>
<gene>
    <name evidence="4" type="ORF">EVEC_LOCUS7543</name>
</gene>
<organism evidence="6">
    <name type="scientific">Enterobius vermicularis</name>
    <name type="common">Human pinworm</name>
    <dbReference type="NCBI Taxonomy" id="51028"/>
    <lineage>
        <taxon>Eukaryota</taxon>
        <taxon>Metazoa</taxon>
        <taxon>Ecdysozoa</taxon>
        <taxon>Nematoda</taxon>
        <taxon>Chromadorea</taxon>
        <taxon>Rhabditida</taxon>
        <taxon>Spirurina</taxon>
        <taxon>Oxyuridomorpha</taxon>
        <taxon>Oxyuroidea</taxon>
        <taxon>Oxyuridae</taxon>
        <taxon>Enterobius</taxon>
    </lineage>
</organism>
<dbReference type="Pfam" id="PF12738">
    <property type="entry name" value="PTCB-BRCT"/>
    <property type="match status" value="2"/>
</dbReference>
<evidence type="ECO:0000313" key="6">
    <source>
        <dbReference type="WBParaSite" id="EVEC_0000805901-mRNA-1"/>
    </source>
</evidence>
<dbReference type="PANTHER" id="PTHR13561:SF20">
    <property type="entry name" value="DNA TOPOISOMERASE 2-BINDING PROTEIN 1"/>
    <property type="match status" value="1"/>
</dbReference>
<evidence type="ECO:0000256" key="1">
    <source>
        <dbReference type="ARBA" id="ARBA00022737"/>
    </source>
</evidence>
<reference evidence="4 5" key="2">
    <citation type="submission" date="2018-10" db="EMBL/GenBank/DDBJ databases">
        <authorList>
            <consortium name="Pathogen Informatics"/>
        </authorList>
    </citation>
    <scope>NUCLEOTIDE SEQUENCE [LARGE SCALE GENOMIC DNA]</scope>
</reference>
<dbReference type="Proteomes" id="UP000274131">
    <property type="component" value="Unassembled WGS sequence"/>
</dbReference>
<sequence>MGKVSRSVRKSQSCDKEASTSLQCVASKRSISIKNSNAKEECVIWVVNVESLSNADDASPEDKSVQAAVFRKLESSCLAPRWIDEEDCLKILRKGNEIFVLPTFCGRLFDHLSAVGCRTYGSLAVLSCLNAGERLPKWTHPIQSVTLKDAVICFTGVDHAVREVQTALILRMGGVVSRDFNTAVTHLVALEHNTSLKKYGQFLSYFRLFKAAVERSIPIMSLEWLKKAWEAAKKFNEIRFTDKDIVELYRLKLFTGCVSFYSYHLVTELMTCSGVSLQERLLLGQLIEENGGRFKGDMERYKCTHLLTNLNTGEKYRNAREWGWKTIKIVRVGWLAKCIEKGYRIPEHLYEPKLPIKCSTPKNSQPMHSAGLEVSAIPGPKARLCDIMGQNTSTLHSTRSDIHEENQISNIAMVIDQSSVEEVLKKNVSSRVVEDAYDDDPIDCVNFSHLDTDDFLEGCRIFFVGFEKIRLAKWKRLANALGASVSSVYNDTVTHVVVFNSKPDLKTVSEPDIVSSSCTVVRCEWLVECAKAHRLVSTSNFIKDLSDSQNINQSENKASKNLPIVFHGSQNPGIDAALRPSLGDHQINITPSTSNIPTAESVPTILSKDLTEVDSLMNNCIELLRSDNCEASSGSGNNSPLVDSPSAFLNPKKNFIPHFDLRQAYEFVDGLQSFEQPSNSPETFSWSESAVGKVLGEAIEKTSRKDGKNGERRDDVLLSGDWRRTECGNEKSFLETPVTTGFNEKKLNTDRSREVTENEIAVLNEEKTRLIERCLANLANCEDGRPSSSFLAKSRKRPVCQEANEPVSKSEAEKIGPSSLLCDFHDSAVGGGIIGWEEAQPSVKQVRYGPTNFGESSDRNPSTGREDVVTRRKKGSFKFGRGDDILFIERQADSQKISVAVLKELSGGCADDFGRCNDLGYSSVPTNCVTKEVGDLEETAQQSSVLAGRFVTFFL</sequence>
<evidence type="ECO:0000256" key="2">
    <source>
        <dbReference type="SAM" id="MobiDB-lite"/>
    </source>
</evidence>
<name>A0A0N4VBY6_ENTVE</name>
<keyword evidence="5" id="KW-1185">Reference proteome</keyword>
<dbReference type="AlphaFoldDB" id="A0A0N4VBY6"/>
<feature type="domain" description="BRCT" evidence="3">
    <location>
        <begin position="142"/>
        <end position="242"/>
    </location>
</feature>
<evidence type="ECO:0000259" key="3">
    <source>
        <dbReference type="PROSITE" id="PS50172"/>
    </source>
</evidence>
<feature type="domain" description="BRCT" evidence="3">
    <location>
        <begin position="451"/>
        <end position="543"/>
    </location>
</feature>
<dbReference type="InterPro" id="IPR001357">
    <property type="entry name" value="BRCT_dom"/>
</dbReference>
<dbReference type="PROSITE" id="PS50172">
    <property type="entry name" value="BRCT"/>
    <property type="match status" value="3"/>
</dbReference>
<dbReference type="SUPFAM" id="SSF52113">
    <property type="entry name" value="BRCT domain"/>
    <property type="match status" value="3"/>
</dbReference>
<protein>
    <submittedName>
        <fullName evidence="6">DNA topoisomerase 2-binding protein 1</fullName>
    </submittedName>
</protein>
<dbReference type="InterPro" id="IPR049542">
    <property type="entry name" value="TopBP1-like_BRCT0"/>
</dbReference>
<feature type="region of interest" description="Disordered" evidence="2">
    <location>
        <begin position="850"/>
        <end position="869"/>
    </location>
</feature>
<dbReference type="Gene3D" id="3.40.50.10190">
    <property type="entry name" value="BRCT domain"/>
    <property type="match status" value="4"/>
</dbReference>
<proteinExistence type="predicted"/>